<sequence>MCYIEKPQAYYPTEDPRTQSDAEISSPPNTHAAQRQSWSIHQLVILTGLSRPEISETVADWNLKTIRSDAAMVIGPNPPRTPDES</sequence>
<dbReference type="Proteomes" id="UP001149165">
    <property type="component" value="Unassembled WGS sequence"/>
</dbReference>
<evidence type="ECO:0000313" key="3">
    <source>
        <dbReference type="Proteomes" id="UP001149165"/>
    </source>
</evidence>
<comment type="caution">
    <text evidence="2">The sequence shown here is derived from an EMBL/GenBank/DDBJ whole genome shotgun (WGS) entry which is preliminary data.</text>
</comment>
<proteinExistence type="predicted"/>
<protein>
    <submittedName>
        <fullName evidence="2">Uncharacterized protein</fullName>
    </submittedName>
</protein>
<keyword evidence="3" id="KW-1185">Reference proteome</keyword>
<reference evidence="2" key="2">
    <citation type="journal article" date="2023" name="IMA Fungus">
        <title>Comparative genomic study of the Penicillium genus elucidates a diverse pangenome and 15 lateral gene transfer events.</title>
        <authorList>
            <person name="Petersen C."/>
            <person name="Sorensen T."/>
            <person name="Nielsen M.R."/>
            <person name="Sondergaard T.E."/>
            <person name="Sorensen J.L."/>
            <person name="Fitzpatrick D.A."/>
            <person name="Frisvad J.C."/>
            <person name="Nielsen K.L."/>
        </authorList>
    </citation>
    <scope>NUCLEOTIDE SEQUENCE</scope>
    <source>
        <strain evidence="2">IBT 30069</strain>
    </source>
</reference>
<gene>
    <name evidence="2" type="ORF">N7456_012582</name>
</gene>
<feature type="compositionally biased region" description="Polar residues" evidence="1">
    <location>
        <begin position="21"/>
        <end position="36"/>
    </location>
</feature>
<accession>A0A9W9EK09</accession>
<feature type="region of interest" description="Disordered" evidence="1">
    <location>
        <begin position="1"/>
        <end position="36"/>
    </location>
</feature>
<evidence type="ECO:0000256" key="1">
    <source>
        <dbReference type="SAM" id="MobiDB-lite"/>
    </source>
</evidence>
<dbReference type="AlphaFoldDB" id="A0A9W9EK09"/>
<organism evidence="2 3">
    <name type="scientific">Penicillium angulare</name>
    <dbReference type="NCBI Taxonomy" id="116970"/>
    <lineage>
        <taxon>Eukaryota</taxon>
        <taxon>Fungi</taxon>
        <taxon>Dikarya</taxon>
        <taxon>Ascomycota</taxon>
        <taxon>Pezizomycotina</taxon>
        <taxon>Eurotiomycetes</taxon>
        <taxon>Eurotiomycetidae</taxon>
        <taxon>Eurotiales</taxon>
        <taxon>Aspergillaceae</taxon>
        <taxon>Penicillium</taxon>
    </lineage>
</organism>
<evidence type="ECO:0000313" key="2">
    <source>
        <dbReference type="EMBL" id="KAJ5083155.1"/>
    </source>
</evidence>
<dbReference type="OrthoDB" id="10398856at2759"/>
<name>A0A9W9EK09_9EURO</name>
<reference evidence="2" key="1">
    <citation type="submission" date="2022-11" db="EMBL/GenBank/DDBJ databases">
        <authorList>
            <person name="Petersen C."/>
        </authorList>
    </citation>
    <scope>NUCLEOTIDE SEQUENCE</scope>
    <source>
        <strain evidence="2">IBT 30069</strain>
    </source>
</reference>
<dbReference type="EMBL" id="JAPQKH010000008">
    <property type="protein sequence ID" value="KAJ5083155.1"/>
    <property type="molecule type" value="Genomic_DNA"/>
</dbReference>